<dbReference type="Gene3D" id="3.30.360.10">
    <property type="entry name" value="Dihydrodipicolinate Reductase, domain 2"/>
    <property type="match status" value="1"/>
</dbReference>
<accession>A0A0W7TM40</accession>
<dbReference type="SUPFAM" id="SSF55347">
    <property type="entry name" value="Glyceraldehyde-3-phosphate dehydrogenase-like, C-terminal domain"/>
    <property type="match status" value="1"/>
</dbReference>
<dbReference type="AlphaFoldDB" id="A0A0W7TM40"/>
<dbReference type="Proteomes" id="UP000053433">
    <property type="component" value="Unassembled WGS sequence"/>
</dbReference>
<proteinExistence type="predicted"/>
<protein>
    <recommendedName>
        <fullName evidence="1">GFO/IDH/MocA-like oxidoreductase domain-containing protein</fullName>
    </recommendedName>
</protein>
<feature type="domain" description="GFO/IDH/MocA-like oxidoreductase" evidence="1">
    <location>
        <begin position="1"/>
        <end position="74"/>
    </location>
</feature>
<evidence type="ECO:0000313" key="3">
    <source>
        <dbReference type="Proteomes" id="UP000053433"/>
    </source>
</evidence>
<evidence type="ECO:0000259" key="1">
    <source>
        <dbReference type="Pfam" id="PF22725"/>
    </source>
</evidence>
<sequence>MLDWGVHLIDRIVQMNKSKIKQIYCQIINLTGTDVDEGFNLTLVFEDGFIAYIESGVGHFDSPTPGWRLNGTTGIGEVITFSGEGAKVLKAKPRDPNFVRDFNALPVRKPTIKRGEGSSWFAAPPMNNDAIELERPIFDRNALYRNLVDCIEGKADQIVTGEQALRVLKIMEAALFSGEKNEFVDFE</sequence>
<name>A0A0W7TM40_9FIRM</name>
<evidence type="ECO:0000313" key="2">
    <source>
        <dbReference type="EMBL" id="KUE74898.1"/>
    </source>
</evidence>
<comment type="caution">
    <text evidence="2">The sequence shown here is derived from an EMBL/GenBank/DDBJ whole genome shotgun (WGS) entry which is preliminary data.</text>
</comment>
<organism evidence="2 3">
    <name type="scientific">Ruthenibacterium lactatiformans</name>
    <dbReference type="NCBI Taxonomy" id="1550024"/>
    <lineage>
        <taxon>Bacteria</taxon>
        <taxon>Bacillati</taxon>
        <taxon>Bacillota</taxon>
        <taxon>Clostridia</taxon>
        <taxon>Eubacteriales</taxon>
        <taxon>Oscillospiraceae</taxon>
        <taxon>Ruthenibacterium</taxon>
    </lineage>
</organism>
<gene>
    <name evidence="2" type="ORF">ASJ35_16705</name>
</gene>
<dbReference type="Gene3D" id="3.40.50.720">
    <property type="entry name" value="NAD(P)-binding Rossmann-like Domain"/>
    <property type="match status" value="1"/>
</dbReference>
<reference evidence="2 3" key="1">
    <citation type="submission" date="2015-10" db="EMBL/GenBank/DDBJ databases">
        <title>A novel member of the family Ruminococcaceae isolated from human faeces.</title>
        <authorList>
            <person name="Shkoporov A.N."/>
            <person name="Chaplin A.V."/>
            <person name="Motuzova O.V."/>
            <person name="Kafarskaia L.I."/>
            <person name="Efimov B.A."/>
        </authorList>
    </citation>
    <scope>NUCLEOTIDE SEQUENCE [LARGE SCALE GENOMIC DNA]</scope>
    <source>
        <strain evidence="2 3">668</strain>
    </source>
</reference>
<dbReference type="InterPro" id="IPR055170">
    <property type="entry name" value="GFO_IDH_MocA-like_dom"/>
</dbReference>
<dbReference type="Pfam" id="PF22725">
    <property type="entry name" value="GFO_IDH_MocA_C3"/>
    <property type="match status" value="1"/>
</dbReference>
<dbReference type="EMBL" id="LMUA01000037">
    <property type="protein sequence ID" value="KUE74898.1"/>
    <property type="molecule type" value="Genomic_DNA"/>
</dbReference>